<dbReference type="Proteomes" id="UP000825935">
    <property type="component" value="Chromosome 31"/>
</dbReference>
<organism evidence="2 3">
    <name type="scientific">Ceratopteris richardii</name>
    <name type="common">Triangle waterfern</name>
    <dbReference type="NCBI Taxonomy" id="49495"/>
    <lineage>
        <taxon>Eukaryota</taxon>
        <taxon>Viridiplantae</taxon>
        <taxon>Streptophyta</taxon>
        <taxon>Embryophyta</taxon>
        <taxon>Tracheophyta</taxon>
        <taxon>Polypodiopsida</taxon>
        <taxon>Polypodiidae</taxon>
        <taxon>Polypodiales</taxon>
        <taxon>Pteridineae</taxon>
        <taxon>Pteridaceae</taxon>
        <taxon>Parkerioideae</taxon>
        <taxon>Ceratopteris</taxon>
    </lineage>
</organism>
<evidence type="ECO:0000313" key="2">
    <source>
        <dbReference type="EMBL" id="KAH7288529.1"/>
    </source>
</evidence>
<keyword evidence="3" id="KW-1185">Reference proteome</keyword>
<name>A0A8T2QWT2_CERRI</name>
<reference evidence="2" key="1">
    <citation type="submission" date="2021-08" db="EMBL/GenBank/DDBJ databases">
        <title>WGS assembly of Ceratopteris richardii.</title>
        <authorList>
            <person name="Marchant D.B."/>
            <person name="Chen G."/>
            <person name="Jenkins J."/>
            <person name="Shu S."/>
            <person name="Leebens-Mack J."/>
            <person name="Grimwood J."/>
            <person name="Schmutz J."/>
            <person name="Soltis P."/>
            <person name="Soltis D."/>
            <person name="Chen Z.-H."/>
        </authorList>
    </citation>
    <scope>NUCLEOTIDE SEQUENCE</scope>
    <source>
        <strain evidence="2">Whitten #5841</strain>
        <tissue evidence="2">Leaf</tissue>
    </source>
</reference>
<dbReference type="EMBL" id="CM035436">
    <property type="protein sequence ID" value="KAH7288529.1"/>
    <property type="molecule type" value="Genomic_DNA"/>
</dbReference>
<protein>
    <submittedName>
        <fullName evidence="2">Uncharacterized protein</fullName>
    </submittedName>
</protein>
<evidence type="ECO:0000313" key="3">
    <source>
        <dbReference type="Proteomes" id="UP000825935"/>
    </source>
</evidence>
<evidence type="ECO:0000256" key="1">
    <source>
        <dbReference type="SAM" id="MobiDB-lite"/>
    </source>
</evidence>
<gene>
    <name evidence="2" type="ORF">KP509_31G029900</name>
</gene>
<proteinExistence type="predicted"/>
<comment type="caution">
    <text evidence="2">The sequence shown here is derived from an EMBL/GenBank/DDBJ whole genome shotgun (WGS) entry which is preliminary data.</text>
</comment>
<accession>A0A8T2QWT2</accession>
<feature type="compositionally biased region" description="Basic and acidic residues" evidence="1">
    <location>
        <begin position="19"/>
        <end position="34"/>
    </location>
</feature>
<sequence length="61" mass="7148">MHGPNEAQDSDDSANNRLEASEPKIRLSNKKKDSTITNFNNRRVRMILRRMNTDQKIECQM</sequence>
<dbReference type="AlphaFoldDB" id="A0A8T2QWT2"/>
<feature type="region of interest" description="Disordered" evidence="1">
    <location>
        <begin position="1"/>
        <end position="38"/>
    </location>
</feature>